<proteinExistence type="predicted"/>
<protein>
    <submittedName>
        <fullName evidence="1">Uncharacterized protein</fullName>
    </submittedName>
</protein>
<organism evidence="1">
    <name type="scientific">Siphoviridae sp. ctNLX12</name>
    <dbReference type="NCBI Taxonomy" id="2825469"/>
    <lineage>
        <taxon>Viruses</taxon>
        <taxon>Duplodnaviria</taxon>
        <taxon>Heunggongvirae</taxon>
        <taxon>Uroviricota</taxon>
        <taxon>Caudoviricetes</taxon>
    </lineage>
</organism>
<name>A0A8S5UDI4_9CAUD</name>
<accession>A0A8S5UDI4</accession>
<sequence>MGKKNYVCVPRDEYEELIECKLHINMLHRYITKEHEINIKLHGCKQGTAGMLTIETLSGYMDNEKHFDRLKREFKERVRQKCE</sequence>
<reference evidence="1" key="1">
    <citation type="journal article" date="2021" name="Proc. Natl. Acad. Sci. U.S.A.">
        <title>A Catalog of Tens of Thousands of Viruses from Human Metagenomes Reveals Hidden Associations with Chronic Diseases.</title>
        <authorList>
            <person name="Tisza M.J."/>
            <person name="Buck C.B."/>
        </authorList>
    </citation>
    <scope>NUCLEOTIDE SEQUENCE</scope>
    <source>
        <strain evidence="1">CtNLX12</strain>
    </source>
</reference>
<dbReference type="EMBL" id="BK016068">
    <property type="protein sequence ID" value="DAF92567.1"/>
    <property type="molecule type" value="Genomic_DNA"/>
</dbReference>
<evidence type="ECO:0000313" key="1">
    <source>
        <dbReference type="EMBL" id="DAF92567.1"/>
    </source>
</evidence>